<name>A0A347VPC3_9HELI</name>
<accession>A0A347VPC3</accession>
<dbReference type="AlphaFoldDB" id="A0A347VPC3"/>
<sequence>MQKSFVVFLLFCFLGIESLYTQDFQDSNMPSNITLNGGLRNDTITSTKGNFAGTTIGYNRNPSLSISGAANSQYSLQVQDNTTTWYSGGLSVGSNVQVGILSIHTFSVEKNSINVGDGGTLSVISSGNSINAQGSDYGGDSKIHFAANTSLNLNRGSSATFSNALFFIHNGSVTLLQDSKLSIESKVIRIQSTLTNNNGEVTLSGKVQNIGRNIRYGQNTASNFTNNGGSITINGDFYNGGQADTDTSGNVAGGFNTYDPGFGGGGNLTINGGSVTISGKLISMHGGDMFQNDTNVYNPINSSIIINGGTLRVNGGVTNAQGSSLTFGFLNGKMGELIGNLDSTNGNVVINMAGASDGSYTLINGTATGVIQGQNFSIINGNNEFSSTTFNTNTWQVTINTNKNAITNFTNTLDSNRSSILNALNSQYGNIFTMQDSVTLRNTTQNIMSGIYSNYIATPISVLDSIKTNMLNEALRQNLHSRAGWHIGVSALGLGLAGGSVGVGGIGGVNIGAHNIIQSHTLSFQLGYAFSSNEMQSTTFNRTSQNSAKSGNFNVSHNLALSAFDRIIFGYKRSFELDLGGYFLMSFMNARRQISGVDSASSDIYVTKTQGNFTQIALDSSLGYRFNFANASLKPYLGVTNAILMLGNFKENGDLKALSASVKTQGLYALNILTGLENRVHLRDNSIVLLFGIHYENQILSSNEFVMSVDSGTLRFNMPYKHRISLNYGVGIL</sequence>
<dbReference type="RefSeq" id="WP_034572709.1">
    <property type="nucleotide sequence ID" value="NZ_JRMP02000005.1"/>
</dbReference>
<reference evidence="2 3" key="1">
    <citation type="journal article" date="2014" name="Genome Announc.">
        <title>Draft genome sequences of eight enterohepatic helicobacter species isolated from both laboratory and wild rodents.</title>
        <authorList>
            <person name="Sheh A."/>
            <person name="Shen Z."/>
            <person name="Fox J.G."/>
        </authorList>
    </citation>
    <scope>NUCLEOTIDE SEQUENCE [LARGE SCALE GENOMIC DNA]</scope>
    <source>
        <strain evidence="2 3">MIT 97-6194</strain>
    </source>
</reference>
<comment type="caution">
    <text evidence="2">The sequence shown here is derived from an EMBL/GenBank/DDBJ whole genome shotgun (WGS) entry which is preliminary data.</text>
</comment>
<dbReference type="OrthoDB" id="5330118at2"/>
<evidence type="ECO:0000313" key="1">
    <source>
        <dbReference type="EMBL" id="MWV70625.1"/>
    </source>
</evidence>
<reference evidence="2" key="3">
    <citation type="submission" date="2018-04" db="EMBL/GenBank/DDBJ databases">
        <authorList>
            <person name="Sheh A."/>
            <person name="Shen Z."/>
            <person name="Mannion A.J."/>
            <person name="Fox J.G."/>
        </authorList>
    </citation>
    <scope>NUCLEOTIDE SEQUENCE</scope>
    <source>
        <strain evidence="2">MIT 97-6194</strain>
    </source>
</reference>
<evidence type="ECO:0000313" key="4">
    <source>
        <dbReference type="Proteomes" id="UP000477070"/>
    </source>
</evidence>
<dbReference type="SUPFAM" id="SSF103515">
    <property type="entry name" value="Autotransporter"/>
    <property type="match status" value="1"/>
</dbReference>
<protein>
    <recommendedName>
        <fullName evidence="5">Autotransporter domain-containing protein</fullName>
    </recommendedName>
</protein>
<dbReference type="EMBL" id="QBIU01000002">
    <property type="protein sequence ID" value="MWV70625.1"/>
    <property type="molecule type" value="Genomic_DNA"/>
</dbReference>
<reference evidence="2 3" key="2">
    <citation type="journal article" date="2016" name="Infect. Immun.">
        <title>Helicobacter saguini, a Novel Helicobacter Isolated from Cotton-Top Tamarins with Ulcerative Colitis, Has Proinflammatory Properties and Induces Typhlocolitis and Dysplasia in Gnotobiotic IL-10-/- Mice.</title>
        <authorList>
            <person name="Shen Z."/>
            <person name="Mannion A."/>
            <person name="Whary M.T."/>
            <person name="Muthupalani S."/>
            <person name="Sheh A."/>
            <person name="Feng Y."/>
            <person name="Gong G."/>
            <person name="Vandamme P."/>
            <person name="Holcombe H.R."/>
            <person name="Paster B.J."/>
            <person name="Fox J.G."/>
        </authorList>
    </citation>
    <scope>NUCLEOTIDE SEQUENCE [LARGE SCALE GENOMIC DNA]</scope>
    <source>
        <strain evidence="2 3">MIT 97-6194</strain>
    </source>
</reference>
<dbReference type="STRING" id="1548018.LS64_09845"/>
<dbReference type="Proteomes" id="UP000477070">
    <property type="component" value="Unassembled WGS sequence"/>
</dbReference>
<evidence type="ECO:0008006" key="5">
    <source>
        <dbReference type="Google" id="ProtNLM"/>
    </source>
</evidence>
<proteinExistence type="predicted"/>
<organism evidence="2 3">
    <name type="scientific">Helicobacter saguini</name>
    <dbReference type="NCBI Taxonomy" id="1548018"/>
    <lineage>
        <taxon>Bacteria</taxon>
        <taxon>Pseudomonadati</taxon>
        <taxon>Campylobacterota</taxon>
        <taxon>Epsilonproteobacteria</taxon>
        <taxon>Campylobacterales</taxon>
        <taxon>Helicobacteraceae</taxon>
        <taxon>Helicobacter</taxon>
    </lineage>
</organism>
<evidence type="ECO:0000313" key="3">
    <source>
        <dbReference type="Proteomes" id="UP000029714"/>
    </source>
</evidence>
<keyword evidence="3" id="KW-1185">Reference proteome</keyword>
<reference evidence="1 4" key="4">
    <citation type="submission" date="2019-12" db="EMBL/GenBank/DDBJ databases">
        <title>Multi-Generational Helicobacter saguini Isolates.</title>
        <authorList>
            <person name="Mannion A."/>
            <person name="Shen Z."/>
            <person name="Fox J.G."/>
        </authorList>
    </citation>
    <scope>NUCLEOTIDE SEQUENCE [LARGE SCALE GENOMIC DNA]</scope>
    <source>
        <strain evidence="1">16-048</strain>
        <strain evidence="4">16-048 (F4)</strain>
    </source>
</reference>
<dbReference type="InterPro" id="IPR036709">
    <property type="entry name" value="Autotransporte_beta_dom_sf"/>
</dbReference>
<evidence type="ECO:0000313" key="2">
    <source>
        <dbReference type="EMBL" id="TLD94731.1"/>
    </source>
</evidence>
<gene>
    <name evidence="1" type="ORF">DCO61_11695</name>
    <name evidence="2" type="ORF">LS64_004210</name>
</gene>
<dbReference type="Proteomes" id="UP000029714">
    <property type="component" value="Unassembled WGS sequence"/>
</dbReference>
<dbReference type="EMBL" id="JRMP02000005">
    <property type="protein sequence ID" value="TLD94731.1"/>
    <property type="molecule type" value="Genomic_DNA"/>
</dbReference>